<dbReference type="PANTHER" id="PTHR43135">
    <property type="entry name" value="ALPHA-D-RIBOSE 1-METHYLPHOSPHONATE 5-TRIPHOSPHATE DIPHOSPHATASE"/>
    <property type="match status" value="1"/>
</dbReference>
<protein>
    <submittedName>
        <fullName evidence="2">Amidohydrolase family protein</fullName>
    </submittedName>
</protein>
<reference evidence="3" key="1">
    <citation type="journal article" date="2019" name="Int. J. Syst. Evol. Microbiol.">
        <title>The Global Catalogue of Microorganisms (GCM) 10K type strain sequencing project: providing services to taxonomists for standard genome sequencing and annotation.</title>
        <authorList>
            <consortium name="The Broad Institute Genomics Platform"/>
            <consortium name="The Broad Institute Genome Sequencing Center for Infectious Disease"/>
            <person name="Wu L."/>
            <person name="Ma J."/>
        </authorList>
    </citation>
    <scope>NUCLEOTIDE SEQUENCE [LARGE SCALE GENOMIC DNA]</scope>
    <source>
        <strain evidence="3">JCM 32206</strain>
    </source>
</reference>
<dbReference type="Gene3D" id="3.20.20.140">
    <property type="entry name" value="Metal-dependent hydrolases"/>
    <property type="match status" value="1"/>
</dbReference>
<dbReference type="InterPro" id="IPR057744">
    <property type="entry name" value="OTAase-like"/>
</dbReference>
<name>A0ABP8PGN3_9NOCA</name>
<dbReference type="InterPro" id="IPR032466">
    <property type="entry name" value="Metal_Hydrolase"/>
</dbReference>
<organism evidence="2 3">
    <name type="scientific">Rhodococcus olei</name>
    <dbReference type="NCBI Taxonomy" id="2161675"/>
    <lineage>
        <taxon>Bacteria</taxon>
        <taxon>Bacillati</taxon>
        <taxon>Actinomycetota</taxon>
        <taxon>Actinomycetes</taxon>
        <taxon>Mycobacteriales</taxon>
        <taxon>Nocardiaceae</taxon>
        <taxon>Rhodococcus</taxon>
    </lineage>
</organism>
<evidence type="ECO:0000313" key="2">
    <source>
        <dbReference type="EMBL" id="GAA4485868.1"/>
    </source>
</evidence>
<dbReference type="SUPFAM" id="SSF51556">
    <property type="entry name" value="Metallo-dependent hydrolases"/>
    <property type="match status" value="1"/>
</dbReference>
<dbReference type="InterPro" id="IPR051781">
    <property type="entry name" value="Metallo-dep_Hydrolase"/>
</dbReference>
<accession>A0ABP8PGN3</accession>
<gene>
    <name evidence="2" type="ORF">GCM10023094_41410</name>
</gene>
<dbReference type="CDD" id="cd01299">
    <property type="entry name" value="Met_dep_hydrolase_A"/>
    <property type="match status" value="1"/>
</dbReference>
<evidence type="ECO:0000259" key="1">
    <source>
        <dbReference type="Pfam" id="PF01979"/>
    </source>
</evidence>
<keyword evidence="3" id="KW-1185">Reference proteome</keyword>
<comment type="caution">
    <text evidence="2">The sequence shown here is derived from an EMBL/GenBank/DDBJ whole genome shotgun (WGS) entry which is preliminary data.</text>
</comment>
<dbReference type="Proteomes" id="UP001501183">
    <property type="component" value="Unassembled WGS sequence"/>
</dbReference>
<dbReference type="InterPro" id="IPR006680">
    <property type="entry name" value="Amidohydro-rel"/>
</dbReference>
<dbReference type="RefSeq" id="WP_345349555.1">
    <property type="nucleotide sequence ID" value="NZ_BAABFB010000063.1"/>
</dbReference>
<dbReference type="SUPFAM" id="SSF51338">
    <property type="entry name" value="Composite domain of metallo-dependent hydrolases"/>
    <property type="match status" value="1"/>
</dbReference>
<dbReference type="EMBL" id="BAABFB010000063">
    <property type="protein sequence ID" value="GAA4485868.1"/>
    <property type="molecule type" value="Genomic_DNA"/>
</dbReference>
<proteinExistence type="predicted"/>
<sequence length="423" mass="44189">MSNGGTIRLTNIRIIDGTGAAPVENGEIVATDGRLDYVGPRREHAPGVAPVRTLDGGGRTVMPGFIDTHVHVSMSIEDSVQARFSEAGSYAKYKTARRLRETLDAGITTIRDLGGLDHGTQRALDDGLIVGPRARIAVGVVSPTGGHVDMHLPNGECAHPSVDGVHCIADSDDEMLTVVRTLIRSGADVIKVCTTGGVSSPTDQPDDLGVPEHEVALIRAELERHSRPRQLAAHAQGAAGILAAIRGGVDSVEHGYGIDDEGIELMLEKGTFLVPTLSSALRVPDPALVPKYLYEKKVRWSQIARENVSKAIRAGVDVALGTDAGVCPHGRNLLELAHMVELGMSPAQAIVAGTANAARLLGLSDELGTLEAGKVADLVAVSVDPLTDIAALADPDTVELVVKGGVVVKDLTPAAATDARRTA</sequence>
<evidence type="ECO:0000313" key="3">
    <source>
        <dbReference type="Proteomes" id="UP001501183"/>
    </source>
</evidence>
<dbReference type="PANTHER" id="PTHR43135:SF3">
    <property type="entry name" value="ALPHA-D-RIBOSE 1-METHYLPHOSPHONATE 5-TRIPHOSPHATE DIPHOSPHATASE"/>
    <property type="match status" value="1"/>
</dbReference>
<dbReference type="Pfam" id="PF01979">
    <property type="entry name" value="Amidohydro_1"/>
    <property type="match status" value="1"/>
</dbReference>
<dbReference type="Gene3D" id="2.30.40.10">
    <property type="entry name" value="Urease, subunit C, domain 1"/>
    <property type="match status" value="1"/>
</dbReference>
<dbReference type="InterPro" id="IPR011059">
    <property type="entry name" value="Metal-dep_hydrolase_composite"/>
</dbReference>
<feature type="domain" description="Amidohydrolase-related" evidence="1">
    <location>
        <begin position="60"/>
        <end position="408"/>
    </location>
</feature>